<name>A0A5R9JAM9_9PROT</name>
<comment type="similarity">
    <text evidence="2 10">Belongs to the disproportionating enzyme family.</text>
</comment>
<dbReference type="GO" id="GO:0005975">
    <property type="term" value="P:carbohydrate metabolic process"/>
    <property type="evidence" value="ECO:0007669"/>
    <property type="project" value="InterPro"/>
</dbReference>
<dbReference type="GO" id="GO:0004134">
    <property type="term" value="F:4-alpha-glucanotransferase activity"/>
    <property type="evidence" value="ECO:0007669"/>
    <property type="project" value="UniProtKB-EC"/>
</dbReference>
<comment type="catalytic activity">
    <reaction evidence="1 10">
        <text>Transfers a segment of a (1-&gt;4)-alpha-D-glucan to a new position in an acceptor, which may be glucose or a (1-&gt;4)-alpha-D-glucan.</text>
        <dbReference type="EC" id="2.4.1.25"/>
    </reaction>
</comment>
<accession>A0A5R9JAM9</accession>
<dbReference type="Proteomes" id="UP000305654">
    <property type="component" value="Unassembled WGS sequence"/>
</dbReference>
<keyword evidence="6 10" id="KW-0808">Transferase</keyword>
<protein>
    <recommendedName>
        <fullName evidence="4 10">4-alpha-glucanotransferase</fullName>
        <ecNumber evidence="3 10">2.4.1.25</ecNumber>
    </recommendedName>
    <alternativeName>
        <fullName evidence="8 10">Amylomaltase</fullName>
    </alternativeName>
    <alternativeName>
        <fullName evidence="9 10">Disproportionating enzyme</fullName>
    </alternativeName>
</protein>
<gene>
    <name evidence="11" type="primary">malQ</name>
    <name evidence="11" type="ORF">FE263_10150</name>
</gene>
<evidence type="ECO:0000256" key="1">
    <source>
        <dbReference type="ARBA" id="ARBA00000439"/>
    </source>
</evidence>
<evidence type="ECO:0000256" key="10">
    <source>
        <dbReference type="RuleBase" id="RU361207"/>
    </source>
</evidence>
<evidence type="ECO:0000256" key="2">
    <source>
        <dbReference type="ARBA" id="ARBA00005684"/>
    </source>
</evidence>
<proteinExistence type="inferred from homology"/>
<evidence type="ECO:0000256" key="6">
    <source>
        <dbReference type="ARBA" id="ARBA00022679"/>
    </source>
</evidence>
<dbReference type="EC" id="2.4.1.25" evidence="3 10"/>
<dbReference type="NCBIfam" id="TIGR00217">
    <property type="entry name" value="malQ"/>
    <property type="match status" value="1"/>
</dbReference>
<dbReference type="SUPFAM" id="SSF51445">
    <property type="entry name" value="(Trans)glycosidases"/>
    <property type="match status" value="1"/>
</dbReference>
<dbReference type="InterPro" id="IPR003385">
    <property type="entry name" value="Glyco_hydro_77"/>
</dbReference>
<evidence type="ECO:0000256" key="4">
    <source>
        <dbReference type="ARBA" id="ARBA00020295"/>
    </source>
</evidence>
<organism evidence="11 12">
    <name type="scientific">Lichenicoccus roseus</name>
    <dbReference type="NCBI Taxonomy" id="2683649"/>
    <lineage>
        <taxon>Bacteria</taxon>
        <taxon>Pseudomonadati</taxon>
        <taxon>Pseudomonadota</taxon>
        <taxon>Alphaproteobacteria</taxon>
        <taxon>Acetobacterales</taxon>
        <taxon>Acetobacteraceae</taxon>
        <taxon>Lichenicoccus</taxon>
    </lineage>
</organism>
<dbReference type="EMBL" id="VCDI01000003">
    <property type="protein sequence ID" value="TLU72426.1"/>
    <property type="molecule type" value="Genomic_DNA"/>
</dbReference>
<evidence type="ECO:0000256" key="9">
    <source>
        <dbReference type="ARBA" id="ARBA00031501"/>
    </source>
</evidence>
<keyword evidence="12" id="KW-1185">Reference proteome</keyword>
<dbReference type="OrthoDB" id="9761577at2"/>
<evidence type="ECO:0000256" key="7">
    <source>
        <dbReference type="ARBA" id="ARBA00023277"/>
    </source>
</evidence>
<dbReference type="Gene3D" id="3.20.20.80">
    <property type="entry name" value="Glycosidases"/>
    <property type="match status" value="1"/>
</dbReference>
<dbReference type="AlphaFoldDB" id="A0A5R9JAM9"/>
<evidence type="ECO:0000256" key="8">
    <source>
        <dbReference type="ARBA" id="ARBA00031423"/>
    </source>
</evidence>
<evidence type="ECO:0000313" key="11">
    <source>
        <dbReference type="EMBL" id="TLU72426.1"/>
    </source>
</evidence>
<keyword evidence="7 10" id="KW-0119">Carbohydrate metabolism</keyword>
<dbReference type="InterPro" id="IPR017853">
    <property type="entry name" value="GH"/>
</dbReference>
<keyword evidence="5 10" id="KW-0328">Glycosyltransferase</keyword>
<dbReference type="PANTHER" id="PTHR32438:SF5">
    <property type="entry name" value="4-ALPHA-GLUCANOTRANSFERASE DPE1, CHLOROPLASTIC_AMYLOPLASTIC"/>
    <property type="match status" value="1"/>
</dbReference>
<comment type="caution">
    <text evidence="11">The sequence shown here is derived from an EMBL/GenBank/DDBJ whole genome shotgun (WGS) entry which is preliminary data.</text>
</comment>
<dbReference type="RefSeq" id="WP_138325888.1">
    <property type="nucleotide sequence ID" value="NZ_VCDI01000003.1"/>
</dbReference>
<reference evidence="11 12" key="1">
    <citation type="submission" date="2019-05" db="EMBL/GenBank/DDBJ databases">
        <authorList>
            <person name="Pankratov T."/>
            <person name="Grouzdev D."/>
        </authorList>
    </citation>
    <scope>NUCLEOTIDE SEQUENCE [LARGE SCALE GENOMIC DNA]</scope>
    <source>
        <strain evidence="11 12">KEBCLARHB70R</strain>
    </source>
</reference>
<evidence type="ECO:0000256" key="5">
    <source>
        <dbReference type="ARBA" id="ARBA00022676"/>
    </source>
</evidence>
<dbReference type="PANTHER" id="PTHR32438">
    <property type="entry name" value="4-ALPHA-GLUCANOTRANSFERASE DPE1, CHLOROPLASTIC/AMYLOPLASTIC"/>
    <property type="match status" value="1"/>
</dbReference>
<evidence type="ECO:0000256" key="3">
    <source>
        <dbReference type="ARBA" id="ARBA00012560"/>
    </source>
</evidence>
<dbReference type="Pfam" id="PF02446">
    <property type="entry name" value="Glyco_hydro_77"/>
    <property type="match status" value="1"/>
</dbReference>
<evidence type="ECO:0000313" key="12">
    <source>
        <dbReference type="Proteomes" id="UP000305654"/>
    </source>
</evidence>
<sequence>MHDEADADLRRLCDRAGVATQWSDIFGKTHQVAAEDLRDILAAIGLGVDDDHGIAARIEEIERELRTLPPLITAAAGERISLPLDAGDYRIELEDGSERSGRLEADLILGSSLSAPAQPGYHTLVLGDRRICLAVAPERCFSVSDAIGRPDARAWGIAVQLYSLRRPGDGGVGDYPALAGFARQAAARGADALAISPVHAQFSADPDRFSPYAPSSRVMLNVLHVGADETGPEGAIEAKRLEELELVDWPAMSRNRLARLRREYDAGGDRDPKFSAWRAQAGEAVDAHALFEALHAHVWGADHALWHWRDWPAEYASMDAPGIAGFRDSHAAEIGFHAWLQFRADGALAAAQQAAVDAGMTIGLISDLAVGTDSGGSHCWSRQGETLRGLTVGAPPDLLQIKGQNWGITAFSARGLRQNGYQGFIEMLRGAMRHAGGVRIDHGMGIARLWVIPEGKTADHGSYLAFPEQDLRRLIALESQRNRAIVLAEDLGTVPEGFQDRLQACGIDGMRILMFERDDAGFTAPRGWTRKASAMTSTHDLPPVAGWWAGQDIEVRGELLDTEEAKLADERADRKKQRAELWHAMRESGAAHGEQPADDEPGPVVDAALAHAGGSACEIVMIPLEDVLALPDQPNLPGTVDEHPNWRRRLGRPVESVLDVPAVEARLAALAASRKRSQA</sequence>